<dbReference type="PANTHER" id="PTHR42788">
    <property type="entry name" value="TAURINE IMPORT ATP-BINDING PROTEIN-RELATED"/>
    <property type="match status" value="1"/>
</dbReference>
<accession>A0A7X2ZFD6</accession>
<proteinExistence type="predicted"/>
<dbReference type="Gene3D" id="3.40.50.300">
    <property type="entry name" value="P-loop containing nucleotide triphosphate hydrolases"/>
    <property type="match status" value="1"/>
</dbReference>
<evidence type="ECO:0000313" key="10">
    <source>
        <dbReference type="Proteomes" id="UP000450917"/>
    </source>
</evidence>
<evidence type="ECO:0000256" key="6">
    <source>
        <dbReference type="ARBA" id="ARBA00066388"/>
    </source>
</evidence>
<dbReference type="EMBL" id="WNZX01000035">
    <property type="protein sequence ID" value="MUG73892.1"/>
    <property type="molecule type" value="Genomic_DNA"/>
</dbReference>
<sequence>MFVELKQVFKEYGAGTSQSVHALQDIQLSIAKSEFVCLLGPSGCGKSTLLKLISGIEEPTGGEIQIDGSPVKGPSTERGFIFQDYALFPWLTVRGNIRFGMAMKRIPRRRQRELLDQYLMRFGLADSAHLYPKQLSGGMRQRVAIARALCLNPQILLMDEPFAALDAILRQKMQEEVVRIWERENITFVLVTHDVEEAIYMADRIVVMSPRPGRIKETVTVNLPRPRRRTDARFVELRARLLDLLEDEKIRSYPHAVSQTLLQQTATE</sequence>
<organism evidence="9 10">
    <name type="scientific">Paenibacillus validus</name>
    <dbReference type="NCBI Taxonomy" id="44253"/>
    <lineage>
        <taxon>Bacteria</taxon>
        <taxon>Bacillati</taxon>
        <taxon>Bacillota</taxon>
        <taxon>Bacilli</taxon>
        <taxon>Bacillales</taxon>
        <taxon>Paenibacillaceae</taxon>
        <taxon>Paenibacillus</taxon>
    </lineage>
</organism>
<dbReference type="PROSITE" id="PS00211">
    <property type="entry name" value="ABC_TRANSPORTER_1"/>
    <property type="match status" value="1"/>
</dbReference>
<keyword evidence="3 9" id="KW-0067">ATP-binding</keyword>
<comment type="caution">
    <text evidence="9">The sequence shown here is derived from an EMBL/GenBank/DDBJ whole genome shotgun (WGS) entry which is preliminary data.</text>
</comment>
<dbReference type="Proteomes" id="UP000450917">
    <property type="component" value="Unassembled WGS sequence"/>
</dbReference>
<dbReference type="Pfam" id="PF00005">
    <property type="entry name" value="ABC_tran"/>
    <property type="match status" value="1"/>
</dbReference>
<evidence type="ECO:0000256" key="7">
    <source>
        <dbReference type="ARBA" id="ARBA00070305"/>
    </source>
</evidence>
<reference evidence="9 10" key="1">
    <citation type="submission" date="2019-11" db="EMBL/GenBank/DDBJ databases">
        <title>Draft genome sequences of five Paenibacillus species of dairy origin.</title>
        <authorList>
            <person name="Olajide A.M."/>
            <person name="Chen S."/>
            <person name="Lapointe G."/>
        </authorList>
    </citation>
    <scope>NUCLEOTIDE SEQUENCE [LARGE SCALE GENOMIC DNA]</scope>
    <source>
        <strain evidence="9 10">2CS3</strain>
    </source>
</reference>
<dbReference type="GO" id="GO:0016887">
    <property type="term" value="F:ATP hydrolysis activity"/>
    <property type="evidence" value="ECO:0007669"/>
    <property type="project" value="InterPro"/>
</dbReference>
<comment type="catalytic activity">
    <reaction evidence="4">
        <text>a quaternary ammonium(out) + ATP + H2O = a quaternary ammonium(in) + ADP + phosphate + H(+)</text>
        <dbReference type="Rhea" id="RHEA:11036"/>
        <dbReference type="ChEBI" id="CHEBI:15377"/>
        <dbReference type="ChEBI" id="CHEBI:15378"/>
        <dbReference type="ChEBI" id="CHEBI:30616"/>
        <dbReference type="ChEBI" id="CHEBI:35267"/>
        <dbReference type="ChEBI" id="CHEBI:43474"/>
        <dbReference type="ChEBI" id="CHEBI:456216"/>
        <dbReference type="EC" id="7.6.2.9"/>
    </reaction>
</comment>
<dbReference type="SUPFAM" id="SSF52540">
    <property type="entry name" value="P-loop containing nucleoside triphosphate hydrolases"/>
    <property type="match status" value="1"/>
</dbReference>
<dbReference type="GO" id="GO:0015418">
    <property type="term" value="F:ABC-type quaternary ammonium compound transporting activity"/>
    <property type="evidence" value="ECO:0007669"/>
    <property type="project" value="UniProtKB-EC"/>
</dbReference>
<keyword evidence="1" id="KW-0813">Transport</keyword>
<evidence type="ECO:0000256" key="4">
    <source>
        <dbReference type="ARBA" id="ARBA00052482"/>
    </source>
</evidence>
<dbReference type="InterPro" id="IPR003593">
    <property type="entry name" value="AAA+_ATPase"/>
</dbReference>
<dbReference type="InterPro" id="IPR003439">
    <property type="entry name" value="ABC_transporter-like_ATP-bd"/>
</dbReference>
<dbReference type="EC" id="7.6.2.9" evidence="6"/>
<protein>
    <recommendedName>
        <fullName evidence="7">Carnitine transport ATP-binding protein OpuCA</fullName>
        <ecNumber evidence="6">7.6.2.9</ecNumber>
    </recommendedName>
</protein>
<dbReference type="GO" id="GO:0005524">
    <property type="term" value="F:ATP binding"/>
    <property type="evidence" value="ECO:0007669"/>
    <property type="project" value="UniProtKB-KW"/>
</dbReference>
<comment type="subunit">
    <text evidence="5">The complex is composed of two ATP-binding proteins (OpuCA), two transmembrane proteins (OpuCB and OpuCD) and a solute-binding protein (OpuCC).</text>
</comment>
<evidence type="ECO:0000256" key="3">
    <source>
        <dbReference type="ARBA" id="ARBA00022840"/>
    </source>
</evidence>
<keyword evidence="10" id="KW-1185">Reference proteome</keyword>
<dbReference type="CDD" id="cd03293">
    <property type="entry name" value="ABC_NrtD_SsuB_transporters"/>
    <property type="match status" value="1"/>
</dbReference>
<keyword evidence="2" id="KW-0547">Nucleotide-binding</keyword>
<dbReference type="SMART" id="SM00382">
    <property type="entry name" value="AAA"/>
    <property type="match status" value="1"/>
</dbReference>
<dbReference type="InterPro" id="IPR050166">
    <property type="entry name" value="ABC_transporter_ATP-bind"/>
</dbReference>
<evidence type="ECO:0000313" key="9">
    <source>
        <dbReference type="EMBL" id="MUG73892.1"/>
    </source>
</evidence>
<evidence type="ECO:0000256" key="1">
    <source>
        <dbReference type="ARBA" id="ARBA00022448"/>
    </source>
</evidence>
<name>A0A7X2ZFD6_9BACL</name>
<feature type="domain" description="ABC transporter" evidence="8">
    <location>
        <begin position="3"/>
        <end position="235"/>
    </location>
</feature>
<dbReference type="FunFam" id="3.40.50.300:FF:000425">
    <property type="entry name" value="Probable ABC transporter, ATP-binding subunit"/>
    <property type="match status" value="1"/>
</dbReference>
<evidence type="ECO:0000256" key="2">
    <source>
        <dbReference type="ARBA" id="ARBA00022741"/>
    </source>
</evidence>
<dbReference type="PANTHER" id="PTHR42788:SF13">
    <property type="entry name" value="ALIPHATIC SULFONATES IMPORT ATP-BINDING PROTEIN SSUB"/>
    <property type="match status" value="1"/>
</dbReference>
<dbReference type="PROSITE" id="PS50893">
    <property type="entry name" value="ABC_TRANSPORTER_2"/>
    <property type="match status" value="1"/>
</dbReference>
<evidence type="ECO:0000259" key="8">
    <source>
        <dbReference type="PROSITE" id="PS50893"/>
    </source>
</evidence>
<dbReference type="InterPro" id="IPR017871">
    <property type="entry name" value="ABC_transporter-like_CS"/>
</dbReference>
<gene>
    <name evidence="9" type="ORF">GNP93_25130</name>
</gene>
<dbReference type="AlphaFoldDB" id="A0A7X2ZFD6"/>
<evidence type="ECO:0000256" key="5">
    <source>
        <dbReference type="ARBA" id="ARBA00063934"/>
    </source>
</evidence>
<dbReference type="RefSeq" id="WP_155615763.1">
    <property type="nucleotide sequence ID" value="NZ_JBDLZV010000001.1"/>
</dbReference>
<dbReference type="InterPro" id="IPR027417">
    <property type="entry name" value="P-loop_NTPase"/>
</dbReference>